<proteinExistence type="predicted"/>
<feature type="signal peptide" evidence="1">
    <location>
        <begin position="1"/>
        <end position="21"/>
    </location>
</feature>
<keyword evidence="1" id="KW-0732">Signal</keyword>
<gene>
    <name evidence="2" type="ordered locus">Gmet_3626</name>
</gene>
<evidence type="ECO:0000256" key="1">
    <source>
        <dbReference type="SAM" id="SignalP"/>
    </source>
</evidence>
<dbReference type="EMBL" id="CP000148">
    <property type="protein sequence ID" value="AFR42844.1"/>
    <property type="molecule type" value="Genomic_DNA"/>
</dbReference>
<protein>
    <submittedName>
        <fullName evidence="2">Lipoprotein, putative</fullName>
    </submittedName>
</protein>
<reference evidence="2 3" key="1">
    <citation type="submission" date="2005-10" db="EMBL/GenBank/DDBJ databases">
        <title>Complete sequence of Geobacter metallireducens GS-15.</title>
        <authorList>
            <consortium name="US DOE Joint Genome Institute"/>
            <person name="Copeland A."/>
            <person name="Lucas S."/>
            <person name="Lapidus A."/>
            <person name="Barry K."/>
            <person name="Detter J.C."/>
            <person name="Glavina T."/>
            <person name="Hammon N."/>
            <person name="Israni S."/>
            <person name="Pitluck S."/>
            <person name="Di Bartolo G."/>
            <person name="Chain P."/>
            <person name="Schmutz J."/>
            <person name="Larimer F."/>
            <person name="Land M."/>
            <person name="Kyrpides N."/>
            <person name="Ivanova N."/>
            <person name="Richardson P."/>
        </authorList>
    </citation>
    <scope>NUCLEOTIDE SEQUENCE [LARGE SCALE GENOMIC DNA]</scope>
    <source>
        <strain evidence="3">ATCC 53774 / DSM 7210 / GS-15</strain>
    </source>
</reference>
<evidence type="ECO:0000313" key="2">
    <source>
        <dbReference type="EMBL" id="AFR42844.1"/>
    </source>
</evidence>
<sequence>MKRVFLAITLVWLVISMSGCGDDHSTPPPTFVSQIPSNPVFDGDIEQTAPNTFAITQGMTAGVQSVFAGIDPVALTEFRAFLDFPLGGTNGVPANAVIDSAFLDIVINSIQPTTGTIPIRIELVSFQPPTLLTTDFDRTIQPPLAFTTIAPPISLADVGRHVSIDVTQLMVEAQRLGLPHFQVRILEDSGGSGTRHPRPHRDFRSHLKPGNPGAAAASNLFLIVQEQKLQLAHDELGKEGRRRGNARYPQRLEPVVVAIDMTEGDVPRLAVLAFCRRQPRPSAEDEDVQERIPHGAIPAMDSPCGLPRREEISHRGLPLFVDENPAVLVVEGGIGEERPLGDVDLHPHKMPVHGGEAPLEESLSLGLFDERGVEPDSHLAGWGPDAVSLLTFPDDGG</sequence>
<dbReference type="Proteomes" id="UP000007073">
    <property type="component" value="Chromosome"/>
</dbReference>
<reference evidence="2 3" key="2">
    <citation type="journal article" date="2009" name="BMC Microbiol.">
        <title>The genome sequence of Geobacter metallireducens: features of metabolism, physiology and regulation common and dissimilar to Geobacter sulfurreducens.</title>
        <authorList>
            <person name="Aklujkar M."/>
            <person name="Krushkal J."/>
            <person name="DiBartolo G."/>
            <person name="Lapidus A."/>
            <person name="Land M.L."/>
            <person name="Lovley D.R."/>
        </authorList>
    </citation>
    <scope>NUCLEOTIDE SEQUENCE [LARGE SCALE GENOMIC DNA]</scope>
    <source>
        <strain evidence="3">ATCC 53774 / DSM 7210 / GS-15</strain>
    </source>
</reference>
<dbReference type="PROSITE" id="PS51257">
    <property type="entry name" value="PROKAR_LIPOPROTEIN"/>
    <property type="match status" value="1"/>
</dbReference>
<dbReference type="KEGG" id="gme:Gmet_3626"/>
<dbReference type="AlphaFoldDB" id="J9JEP1"/>
<evidence type="ECO:0000313" key="3">
    <source>
        <dbReference type="Proteomes" id="UP000007073"/>
    </source>
</evidence>
<feature type="chain" id="PRO_5003824164" evidence="1">
    <location>
        <begin position="22"/>
        <end position="397"/>
    </location>
</feature>
<dbReference type="HOGENOM" id="CLU_694000_0_0_7"/>
<accession>J9JEP1</accession>
<name>J9JEP1_GEOMG</name>
<keyword evidence="3" id="KW-1185">Reference proteome</keyword>
<keyword evidence="2" id="KW-0449">Lipoprotein</keyword>
<organism evidence="2 3">
    <name type="scientific">Geobacter metallireducens (strain ATCC 53774 / DSM 7210 / GS-15)</name>
    <dbReference type="NCBI Taxonomy" id="269799"/>
    <lineage>
        <taxon>Bacteria</taxon>
        <taxon>Pseudomonadati</taxon>
        <taxon>Thermodesulfobacteriota</taxon>
        <taxon>Desulfuromonadia</taxon>
        <taxon>Geobacterales</taxon>
        <taxon>Geobacteraceae</taxon>
        <taxon>Geobacter</taxon>
    </lineage>
</organism>